<accession>Q3A5D4</accession>
<dbReference type="PANTHER" id="PTHR45138">
    <property type="entry name" value="REGULATORY COMPONENTS OF SENSORY TRANSDUCTION SYSTEM"/>
    <property type="match status" value="1"/>
</dbReference>
<dbReference type="NCBIfam" id="TIGR00254">
    <property type="entry name" value="GGDEF"/>
    <property type="match status" value="1"/>
</dbReference>
<dbReference type="InterPro" id="IPR043128">
    <property type="entry name" value="Rev_trsase/Diguanyl_cyclase"/>
</dbReference>
<dbReference type="EMBL" id="CP000142">
    <property type="protein sequence ID" value="ABA88423.1"/>
    <property type="molecule type" value="Genomic_DNA"/>
</dbReference>
<dbReference type="HOGENOM" id="CLU_635925_0_0_7"/>
<dbReference type="OrthoDB" id="9812260at2"/>
<reference evidence="6" key="1">
    <citation type="submission" date="2005-10" db="EMBL/GenBank/DDBJ databases">
        <title>Complete sequence of Pelobacter carbinolicus DSM 2380.</title>
        <authorList>
            <person name="Copeland A."/>
            <person name="Lucas S."/>
            <person name="Lapidus A."/>
            <person name="Barry K."/>
            <person name="Detter J.C."/>
            <person name="Glavina T."/>
            <person name="Hammon N."/>
            <person name="Israni S."/>
            <person name="Pitluck S."/>
            <person name="Chertkov O."/>
            <person name="Schmutz J."/>
            <person name="Larimer F."/>
            <person name="Land M."/>
            <person name="Kyrpides N."/>
            <person name="Ivanova N."/>
            <person name="Richardson P."/>
        </authorList>
    </citation>
    <scope>NUCLEOTIDE SEQUENCE [LARGE SCALE GENOMIC DNA]</scope>
    <source>
        <strain evidence="6">DSM 2380 / NBRC 103641 / GraBd1</strain>
    </source>
</reference>
<evidence type="ECO:0000259" key="4">
    <source>
        <dbReference type="PROSITE" id="PS50887"/>
    </source>
</evidence>
<keyword evidence="6" id="KW-1185">Reference proteome</keyword>
<dbReference type="Pfam" id="PF00990">
    <property type="entry name" value="GGDEF"/>
    <property type="match status" value="1"/>
</dbReference>
<dbReference type="RefSeq" id="WP_011340895.1">
    <property type="nucleotide sequence ID" value="NC_007498.2"/>
</dbReference>
<evidence type="ECO:0000313" key="5">
    <source>
        <dbReference type="EMBL" id="ABA88423.1"/>
    </source>
</evidence>
<dbReference type="CDD" id="cd01949">
    <property type="entry name" value="GGDEF"/>
    <property type="match status" value="1"/>
</dbReference>
<evidence type="ECO:0000256" key="3">
    <source>
        <dbReference type="SAM" id="Coils"/>
    </source>
</evidence>
<dbReference type="SUPFAM" id="SSF55073">
    <property type="entry name" value="Nucleotide cyclase"/>
    <property type="match status" value="1"/>
</dbReference>
<dbReference type="Gene3D" id="3.30.70.270">
    <property type="match status" value="1"/>
</dbReference>
<dbReference type="STRING" id="338963.Pcar_1174"/>
<dbReference type="eggNOG" id="COG1366">
    <property type="taxonomic scope" value="Bacteria"/>
</dbReference>
<proteinExistence type="predicted"/>
<organism evidence="5 6">
    <name type="scientific">Syntrophotalea carbinolica (strain DSM 2380 / NBRC 103641 / GraBd1)</name>
    <name type="common">Pelobacter carbinolicus</name>
    <dbReference type="NCBI Taxonomy" id="338963"/>
    <lineage>
        <taxon>Bacteria</taxon>
        <taxon>Pseudomonadati</taxon>
        <taxon>Thermodesulfobacteriota</taxon>
        <taxon>Desulfuromonadia</taxon>
        <taxon>Desulfuromonadales</taxon>
        <taxon>Syntrophotaleaceae</taxon>
        <taxon>Syntrophotalea</taxon>
    </lineage>
</organism>
<dbReference type="InterPro" id="IPR029787">
    <property type="entry name" value="Nucleotide_cyclase"/>
</dbReference>
<protein>
    <recommendedName>
        <fullName evidence="1">diguanylate cyclase</fullName>
        <ecNumber evidence="1">2.7.7.65</ecNumber>
    </recommendedName>
</protein>
<name>Q3A5D4_SYNC1</name>
<keyword evidence="3" id="KW-0175">Coiled coil</keyword>
<gene>
    <name evidence="5" type="ordered locus">Pcar_1174</name>
</gene>
<evidence type="ECO:0000256" key="1">
    <source>
        <dbReference type="ARBA" id="ARBA00012528"/>
    </source>
</evidence>
<reference evidence="5 6" key="2">
    <citation type="journal article" date="2012" name="BMC Genomics">
        <title>The genome of Pelobacter carbinolicus reveals surprising metabolic capabilities and physiological features.</title>
        <authorList>
            <person name="Aklujkar M."/>
            <person name="Haveman S.A."/>
            <person name="Didonato R.Jr."/>
            <person name="Chertkov O."/>
            <person name="Han C.S."/>
            <person name="Land M.L."/>
            <person name="Brown P."/>
            <person name="Lovley D.R."/>
        </authorList>
    </citation>
    <scope>NUCLEOTIDE SEQUENCE [LARGE SCALE GENOMIC DNA]</scope>
    <source>
        <strain evidence="6">DSM 2380 / NBRC 103641 / GraBd1</strain>
    </source>
</reference>
<dbReference type="SMART" id="SM00267">
    <property type="entry name" value="GGDEF"/>
    <property type="match status" value="1"/>
</dbReference>
<evidence type="ECO:0000313" key="6">
    <source>
        <dbReference type="Proteomes" id="UP000002534"/>
    </source>
</evidence>
<feature type="domain" description="GGDEF" evidence="4">
    <location>
        <begin position="301"/>
        <end position="431"/>
    </location>
</feature>
<dbReference type="Proteomes" id="UP000002534">
    <property type="component" value="Chromosome"/>
</dbReference>
<dbReference type="GO" id="GO:0052621">
    <property type="term" value="F:diguanylate cyclase activity"/>
    <property type="evidence" value="ECO:0007669"/>
    <property type="project" value="UniProtKB-EC"/>
</dbReference>
<dbReference type="PANTHER" id="PTHR45138:SF9">
    <property type="entry name" value="DIGUANYLATE CYCLASE DGCM-RELATED"/>
    <property type="match status" value="1"/>
</dbReference>
<comment type="catalytic activity">
    <reaction evidence="2">
        <text>2 GTP = 3',3'-c-di-GMP + 2 diphosphate</text>
        <dbReference type="Rhea" id="RHEA:24898"/>
        <dbReference type="ChEBI" id="CHEBI:33019"/>
        <dbReference type="ChEBI" id="CHEBI:37565"/>
        <dbReference type="ChEBI" id="CHEBI:58805"/>
        <dbReference type="EC" id="2.7.7.65"/>
    </reaction>
</comment>
<dbReference type="FunFam" id="3.30.70.270:FF:000001">
    <property type="entry name" value="Diguanylate cyclase domain protein"/>
    <property type="match status" value="1"/>
</dbReference>
<dbReference type="InterPro" id="IPR050469">
    <property type="entry name" value="Diguanylate_Cyclase"/>
</dbReference>
<sequence>MDNIDYKECEVFSPSSSDTRFKIELNKVPIEWDLENGSFTFFGLDSALFWTDPSLVRVFAPLADEVGRDLFRLLVAHSSSLGTKEDYHSMIGSLGDGFAEGFLAWGKAVSTAGWGVFEMPTYDPVAKVATVIVRNPVELKIQRNLPPEKRWGCPSLQGKIIGIFNHAFSEHCWADDICYYDADTPYVVYQIYGSKKTISEELKNLRKERMLSRERALTCEVERKTEELRRSKEALEDYSRTLEEKVAARTSELETILGLLMAEKEKFKSLAEIDPLTGLYNRRAFFGLSGEILKKYSELDRPITVIMLDVDSFKQINDVYGHSVGDQVLVALSDLIKKTFRGSDVIGRIGGEEFAILCPNSDFVKDRAPLENLRKEIEGFQISAEGHEIKVTVSIGATTGKKTDDLGALIKQADKMLYRAKESGRNCIVSS</sequence>
<dbReference type="eggNOG" id="COG3706">
    <property type="taxonomic scope" value="Bacteria"/>
</dbReference>
<feature type="coiled-coil region" evidence="3">
    <location>
        <begin position="195"/>
        <end position="248"/>
    </location>
</feature>
<dbReference type="InterPro" id="IPR000160">
    <property type="entry name" value="GGDEF_dom"/>
</dbReference>
<evidence type="ECO:0000256" key="2">
    <source>
        <dbReference type="ARBA" id="ARBA00034247"/>
    </source>
</evidence>
<dbReference type="PROSITE" id="PS50887">
    <property type="entry name" value="GGDEF"/>
    <property type="match status" value="1"/>
</dbReference>
<dbReference type="AlphaFoldDB" id="Q3A5D4"/>
<dbReference type="EC" id="2.7.7.65" evidence="1"/>
<dbReference type="KEGG" id="pca:Pcar_1174"/>